<keyword evidence="1" id="KW-0328">Glycosyltransferase</keyword>
<evidence type="ECO:0000256" key="2">
    <source>
        <dbReference type="ARBA" id="ARBA00022679"/>
    </source>
</evidence>
<dbReference type="RefSeq" id="WP_139095392.1">
    <property type="nucleotide sequence ID" value="NZ_VDFW01000003.1"/>
</dbReference>
<evidence type="ECO:0000313" key="4">
    <source>
        <dbReference type="EMBL" id="TNC28616.1"/>
    </source>
</evidence>
<dbReference type="GO" id="GO:0016757">
    <property type="term" value="F:glycosyltransferase activity"/>
    <property type="evidence" value="ECO:0007669"/>
    <property type="project" value="UniProtKB-KW"/>
</dbReference>
<protein>
    <submittedName>
        <fullName evidence="4">Glycosyltransferase</fullName>
    </submittedName>
</protein>
<reference evidence="4 5" key="1">
    <citation type="submission" date="2019-06" db="EMBL/GenBank/DDBJ databases">
        <title>Amycolatopsis alkalitolerans sp. nov., isolated from Gastrodia elata Blume.</title>
        <authorList>
            <person name="Narsing Rao M.P."/>
            <person name="Li W.J."/>
        </authorList>
    </citation>
    <scope>NUCLEOTIDE SEQUENCE [LARGE SCALE GENOMIC DNA]</scope>
    <source>
        <strain evidence="4 5">SYSUP0005</strain>
    </source>
</reference>
<sequence length="387" mass="41689">MKVLVVHNRYRSEQPSGENNVVDQEVSLLHEAGHEVGLFERRSDDIASMSLVGRVSVPLRVPWNAAVRTELATRLRADRPDVVHIHNTFPLLSPSVVAACTDAGVPAVATLHNYGMVCPPGTLYRDGRVCTSCVGGQPLPAVRHGCYRGSRAATVPMAVSTALNRARWWTGVSRFFCISGAQRELLVSAGMPAESLVVKHNFVEDPPVRRELPGEHVLYLGRMTEEKGVRLLMTAWSRAEMDIPLVLAGTGPLSDEVSDWAAGRRDVHYLGLRTKAECQALLARASAVVVPSVWLEAFGLVVVEAMAAGVPAVAPAHGAFPELIEPEATGLLHAPGDASSLAAALRRIVAPAWNRELGETARVRYEKDFTPSVGLDRLIAGYEAAIG</sequence>
<dbReference type="InterPro" id="IPR050194">
    <property type="entry name" value="Glycosyltransferase_grp1"/>
</dbReference>
<dbReference type="GO" id="GO:1901137">
    <property type="term" value="P:carbohydrate derivative biosynthetic process"/>
    <property type="evidence" value="ECO:0007669"/>
    <property type="project" value="UniProtKB-ARBA"/>
</dbReference>
<accession>A0A5C4M7W4</accession>
<evidence type="ECO:0000259" key="3">
    <source>
        <dbReference type="Pfam" id="PF13439"/>
    </source>
</evidence>
<keyword evidence="2 4" id="KW-0808">Transferase</keyword>
<dbReference type="AlphaFoldDB" id="A0A5C4M7W4"/>
<organism evidence="4 5">
    <name type="scientific">Amycolatopsis alkalitolerans</name>
    <dbReference type="NCBI Taxonomy" id="2547244"/>
    <lineage>
        <taxon>Bacteria</taxon>
        <taxon>Bacillati</taxon>
        <taxon>Actinomycetota</taxon>
        <taxon>Actinomycetes</taxon>
        <taxon>Pseudonocardiales</taxon>
        <taxon>Pseudonocardiaceae</taxon>
        <taxon>Amycolatopsis</taxon>
    </lineage>
</organism>
<dbReference type="PANTHER" id="PTHR45947">
    <property type="entry name" value="SULFOQUINOVOSYL TRANSFERASE SQD2"/>
    <property type="match status" value="1"/>
</dbReference>
<dbReference type="SUPFAM" id="SSF53756">
    <property type="entry name" value="UDP-Glycosyltransferase/glycogen phosphorylase"/>
    <property type="match status" value="1"/>
</dbReference>
<dbReference type="Pfam" id="PF13692">
    <property type="entry name" value="Glyco_trans_1_4"/>
    <property type="match status" value="1"/>
</dbReference>
<keyword evidence="5" id="KW-1185">Reference proteome</keyword>
<dbReference type="InterPro" id="IPR028098">
    <property type="entry name" value="Glyco_trans_4-like_N"/>
</dbReference>
<dbReference type="OrthoDB" id="9787111at2"/>
<evidence type="ECO:0000256" key="1">
    <source>
        <dbReference type="ARBA" id="ARBA00022676"/>
    </source>
</evidence>
<evidence type="ECO:0000313" key="5">
    <source>
        <dbReference type="Proteomes" id="UP000305546"/>
    </source>
</evidence>
<dbReference type="Gene3D" id="3.40.50.2000">
    <property type="entry name" value="Glycogen Phosphorylase B"/>
    <property type="match status" value="2"/>
</dbReference>
<comment type="caution">
    <text evidence="4">The sequence shown here is derived from an EMBL/GenBank/DDBJ whole genome shotgun (WGS) entry which is preliminary data.</text>
</comment>
<dbReference type="PANTHER" id="PTHR45947:SF13">
    <property type="entry name" value="TRANSFERASE"/>
    <property type="match status" value="1"/>
</dbReference>
<gene>
    <name evidence="4" type="ORF">FG385_04975</name>
</gene>
<name>A0A5C4M7W4_9PSEU</name>
<dbReference type="Pfam" id="PF13439">
    <property type="entry name" value="Glyco_transf_4"/>
    <property type="match status" value="1"/>
</dbReference>
<dbReference type="EMBL" id="VDFW01000003">
    <property type="protein sequence ID" value="TNC28616.1"/>
    <property type="molecule type" value="Genomic_DNA"/>
</dbReference>
<proteinExistence type="predicted"/>
<dbReference type="Proteomes" id="UP000305546">
    <property type="component" value="Unassembled WGS sequence"/>
</dbReference>
<feature type="domain" description="Glycosyltransferase subfamily 4-like N-terminal" evidence="3">
    <location>
        <begin position="17"/>
        <end position="204"/>
    </location>
</feature>